<dbReference type="AlphaFoldDB" id="W1P7Y4"/>
<dbReference type="EMBL" id="KI394342">
    <property type="protein sequence ID" value="ERN03686.1"/>
    <property type="molecule type" value="Genomic_DNA"/>
</dbReference>
<proteinExistence type="predicted"/>
<accession>W1P7Y4</accession>
<gene>
    <name evidence="1" type="ORF">AMTR_s00144p00099030</name>
</gene>
<name>W1P7Y4_AMBTC</name>
<dbReference type="Proteomes" id="UP000017836">
    <property type="component" value="Unassembled WGS sequence"/>
</dbReference>
<organism evidence="1 2">
    <name type="scientific">Amborella trichopoda</name>
    <dbReference type="NCBI Taxonomy" id="13333"/>
    <lineage>
        <taxon>Eukaryota</taxon>
        <taxon>Viridiplantae</taxon>
        <taxon>Streptophyta</taxon>
        <taxon>Embryophyta</taxon>
        <taxon>Tracheophyta</taxon>
        <taxon>Spermatophyta</taxon>
        <taxon>Magnoliopsida</taxon>
        <taxon>Amborellales</taxon>
        <taxon>Amborellaceae</taxon>
        <taxon>Amborella</taxon>
    </lineage>
</organism>
<dbReference type="HOGENOM" id="CLU_1799067_0_0_1"/>
<reference evidence="2" key="1">
    <citation type="journal article" date="2013" name="Science">
        <title>The Amborella genome and the evolution of flowering plants.</title>
        <authorList>
            <consortium name="Amborella Genome Project"/>
        </authorList>
    </citation>
    <scope>NUCLEOTIDE SEQUENCE [LARGE SCALE GENOMIC DNA]</scope>
</reference>
<dbReference type="Gramene" id="ERN03686">
    <property type="protein sequence ID" value="ERN03686"/>
    <property type="gene ID" value="AMTR_s00144p00099030"/>
</dbReference>
<protein>
    <submittedName>
        <fullName evidence="1">Uncharacterized protein</fullName>
    </submittedName>
</protein>
<evidence type="ECO:0000313" key="1">
    <source>
        <dbReference type="EMBL" id="ERN03686.1"/>
    </source>
</evidence>
<evidence type="ECO:0000313" key="2">
    <source>
        <dbReference type="Proteomes" id="UP000017836"/>
    </source>
</evidence>
<sequence length="124" mass="13386">MVNSNSNVAEVRVSNLSGQVLGEKALHGSFVIFKVVKKVFSKNDLEPTIVERYVGPGFWQSPPPSSLPMPGLRLLWSTPPSALLMLGPGLLWSPPSSALPILGPGFLWSLPPDNIPIPSFLTKK</sequence>
<keyword evidence="2" id="KW-1185">Reference proteome</keyword>